<feature type="chain" id="PRO_5038850062" description="DUF8020 domain-containing protein" evidence="2">
    <location>
        <begin position="27"/>
        <end position="246"/>
    </location>
</feature>
<dbReference type="eggNOG" id="ENOG5030WQ0">
    <property type="taxonomic scope" value="Bacteria"/>
</dbReference>
<sequence>MNLRRFTATSMLVVAAMGVGAATSYADPAAAPQQGAEQGIPNINYQTARDGDAAVATLDAGAFSINAANDTVDVVDDGGRVVAAIPMFFRVDDLQHPFAVAVDESARVLRLVPNMDPSAATPVPVSERLTLDDVAAPQDKQERDDRALDDFQQQLGITSAITAIVAAIIGGAIGCAIGIIPGTAALVIPFLGLAGPVAGCIGGALIVAPVVALAGTIVVGGGALVVLGIQYFNTINSPFVAPEPTA</sequence>
<feature type="transmembrane region" description="Helical" evidence="1">
    <location>
        <begin position="186"/>
        <end position="206"/>
    </location>
</feature>
<feature type="domain" description="DUF8020" evidence="3">
    <location>
        <begin position="43"/>
        <end position="114"/>
    </location>
</feature>
<keyword evidence="1" id="KW-1133">Transmembrane helix</keyword>
<evidence type="ECO:0000259" key="3">
    <source>
        <dbReference type="Pfam" id="PF26059"/>
    </source>
</evidence>
<dbReference type="AlphaFoldDB" id="A0A076EK20"/>
<gene>
    <name evidence="4" type="ORF">EP51_13510</name>
</gene>
<dbReference type="Pfam" id="PF26059">
    <property type="entry name" value="DUF8020"/>
    <property type="match status" value="1"/>
</dbReference>
<keyword evidence="2" id="KW-0732">Signal</keyword>
<keyword evidence="1" id="KW-0472">Membrane</keyword>
<name>A0A076EK20_RHOOP</name>
<proteinExistence type="predicted"/>
<accession>A0A076EK20</accession>
<feature type="transmembrane region" description="Helical" evidence="1">
    <location>
        <begin position="212"/>
        <end position="232"/>
    </location>
</feature>
<keyword evidence="1" id="KW-0812">Transmembrane</keyword>
<feature type="transmembrane region" description="Helical" evidence="1">
    <location>
        <begin position="155"/>
        <end position="179"/>
    </location>
</feature>
<reference evidence="4 5" key="1">
    <citation type="submission" date="2014-07" db="EMBL/GenBank/DDBJ databases">
        <title>Genome Sequence of Rhodococcus opacus Strain R7, a Biodegrader of Mono- and Polycyclic Aromatic Hydrocarbons.</title>
        <authorList>
            <person name="Di Gennaro P."/>
            <person name="Zampolli J."/>
            <person name="Presti I."/>
            <person name="Cappelletti M."/>
            <person name="D'Ursi P."/>
            <person name="Orro A."/>
            <person name="Mezzelani A."/>
            <person name="Milanesi L."/>
        </authorList>
    </citation>
    <scope>NUCLEOTIDE SEQUENCE [LARGE SCALE GENOMIC DNA]</scope>
    <source>
        <strain evidence="4 5">R7</strain>
    </source>
</reference>
<dbReference type="InterPro" id="IPR058333">
    <property type="entry name" value="DUF8020"/>
</dbReference>
<evidence type="ECO:0000256" key="2">
    <source>
        <dbReference type="SAM" id="SignalP"/>
    </source>
</evidence>
<dbReference type="EMBL" id="CP008947">
    <property type="protein sequence ID" value="AII05588.1"/>
    <property type="molecule type" value="Genomic_DNA"/>
</dbReference>
<protein>
    <recommendedName>
        <fullName evidence="3">DUF8020 domain-containing protein</fullName>
    </recommendedName>
</protein>
<evidence type="ECO:0000313" key="4">
    <source>
        <dbReference type="EMBL" id="AII05588.1"/>
    </source>
</evidence>
<feature type="signal peptide" evidence="2">
    <location>
        <begin position="1"/>
        <end position="26"/>
    </location>
</feature>
<dbReference type="Proteomes" id="UP000028488">
    <property type="component" value="Chromosome"/>
</dbReference>
<evidence type="ECO:0000256" key="1">
    <source>
        <dbReference type="SAM" id="Phobius"/>
    </source>
</evidence>
<evidence type="ECO:0000313" key="5">
    <source>
        <dbReference type="Proteomes" id="UP000028488"/>
    </source>
</evidence>
<dbReference type="RefSeq" id="WP_037243490.1">
    <property type="nucleotide sequence ID" value="NZ_CP008947.1"/>
</dbReference>
<organism evidence="4 5">
    <name type="scientific">Rhodococcus opacus</name>
    <name type="common">Nocardia opaca</name>
    <dbReference type="NCBI Taxonomy" id="37919"/>
    <lineage>
        <taxon>Bacteria</taxon>
        <taxon>Bacillati</taxon>
        <taxon>Actinomycetota</taxon>
        <taxon>Actinomycetes</taxon>
        <taxon>Mycobacteriales</taxon>
        <taxon>Nocardiaceae</taxon>
        <taxon>Rhodococcus</taxon>
    </lineage>
</organism>